<protein>
    <submittedName>
        <fullName evidence="1">Uncharacterized protein</fullName>
    </submittedName>
</protein>
<dbReference type="EMBL" id="JAOA01000040">
    <property type="protein sequence ID" value="ETZ96646.1"/>
    <property type="molecule type" value="Genomic_DNA"/>
</dbReference>
<gene>
    <name evidence="1" type="ORF">I545_6917</name>
</gene>
<evidence type="ECO:0000313" key="1">
    <source>
        <dbReference type="EMBL" id="ETZ96646.1"/>
    </source>
</evidence>
<name>X7XP02_MYCKA</name>
<dbReference type="Proteomes" id="UP000020561">
    <property type="component" value="Unassembled WGS sequence"/>
</dbReference>
<proteinExistence type="predicted"/>
<accession>X7XP02</accession>
<reference evidence="1 2" key="1">
    <citation type="submission" date="2013-12" db="EMBL/GenBank/DDBJ databases">
        <authorList>
            <person name="Brown-Elliot B."/>
            <person name="Wallace R."/>
            <person name="Lenaerts A."/>
            <person name="Ordway D."/>
            <person name="DeGroote M.A."/>
            <person name="Parker T."/>
            <person name="Sizemore C."/>
            <person name="Tallon L.J."/>
            <person name="Sadzewicz L.K."/>
            <person name="Sengamalay N."/>
            <person name="Fraser C.M."/>
            <person name="Hine E."/>
            <person name="Shefchek K.A."/>
            <person name="Das S.P."/>
            <person name="Tettelin H."/>
        </authorList>
    </citation>
    <scope>NUCLEOTIDE SEQUENCE [LARGE SCALE GENOMIC DNA]</scope>
    <source>
        <strain evidence="1 2">662</strain>
    </source>
</reference>
<evidence type="ECO:0000313" key="2">
    <source>
        <dbReference type="Proteomes" id="UP000020561"/>
    </source>
</evidence>
<sequence length="37" mass="3831">MSEHTSADVVDSAEFELGVGVVRLDHRAAPIGPPTLG</sequence>
<dbReference type="AlphaFoldDB" id="X7XP02"/>
<organism evidence="1 2">
    <name type="scientific">Mycobacterium kansasii 662</name>
    <dbReference type="NCBI Taxonomy" id="1299326"/>
    <lineage>
        <taxon>Bacteria</taxon>
        <taxon>Bacillati</taxon>
        <taxon>Actinomycetota</taxon>
        <taxon>Actinomycetes</taxon>
        <taxon>Mycobacteriales</taxon>
        <taxon>Mycobacteriaceae</taxon>
        <taxon>Mycobacterium</taxon>
    </lineage>
</organism>
<comment type="caution">
    <text evidence="1">The sequence shown here is derived from an EMBL/GenBank/DDBJ whole genome shotgun (WGS) entry which is preliminary data.</text>
</comment>